<reference evidence="1" key="1">
    <citation type="journal article" date="2013" name="PLoS ONE">
        <title>Insights into dynamics of mobile genetic elements in hyperthermophilic environments from five new thermococcus plasmids.</title>
        <authorList>
            <person name="Krupovic M."/>
            <person name="Gonnet M."/>
            <person name="Hania W.B."/>
            <person name="Forterre P."/>
            <person name="Erauso G."/>
        </authorList>
    </citation>
    <scope>NUCLEOTIDE SEQUENCE</scope>
    <source>
        <plasmid evidence="1">pIRI33</plasmid>
    </source>
</reference>
<dbReference type="AlphaFoldDB" id="L0B9L8"/>
<gene>
    <name evidence="1" type="ORF">i33-13</name>
</gene>
<protein>
    <submittedName>
        <fullName evidence="1">Uncharacterized protein</fullName>
    </submittedName>
</protein>
<evidence type="ECO:0000313" key="1">
    <source>
        <dbReference type="EMBL" id="AFZ84253.1"/>
    </source>
</evidence>
<dbReference type="EMBL" id="JQ661329">
    <property type="protein sequence ID" value="AFZ84253.1"/>
    <property type="molecule type" value="Genomic_DNA"/>
</dbReference>
<name>L0B9L8_9EURY</name>
<organism evidence="1">
    <name type="scientific">Thermococcus sp. IRI33</name>
    <dbReference type="NCBI Taxonomy" id="1197733"/>
    <lineage>
        <taxon>Archaea</taxon>
        <taxon>Methanobacteriati</taxon>
        <taxon>Methanobacteriota</taxon>
        <taxon>Thermococci</taxon>
        <taxon>Thermococcales</taxon>
        <taxon>Thermococcaceae</taxon>
        <taxon>Thermococcus</taxon>
    </lineage>
</organism>
<accession>L0B9L8</accession>
<keyword evidence="1" id="KW-0614">Plasmid</keyword>
<geneLocation type="plasmid" evidence="1">
    <name>pIRI33</name>
</geneLocation>
<sequence>MWPPDGEYPLPPSINILHMFPGRYRFLSDKYRGLSNINRDLTFS</sequence>
<proteinExistence type="predicted"/>